<dbReference type="SMART" id="SM00028">
    <property type="entry name" value="TPR"/>
    <property type="match status" value="3"/>
</dbReference>
<dbReference type="RefSeq" id="WP_033675599.1">
    <property type="nucleotide sequence ID" value="NZ_JOTM01000016.1"/>
</dbReference>
<protein>
    <submittedName>
        <fullName evidence="1">Uncharacterized protein</fullName>
    </submittedName>
</protein>
<gene>
    <name evidence="1" type="ORF">BAGA_09000</name>
</gene>
<evidence type="ECO:0000313" key="2">
    <source>
        <dbReference type="Proteomes" id="UP000027778"/>
    </source>
</evidence>
<dbReference type="EMBL" id="JOTM01000016">
    <property type="protein sequence ID" value="KEK23418.1"/>
    <property type="molecule type" value="Genomic_DNA"/>
</dbReference>
<dbReference type="eggNOG" id="COG0457">
    <property type="taxonomic scope" value="Bacteria"/>
</dbReference>
<reference evidence="1 2" key="1">
    <citation type="submission" date="2014-06" db="EMBL/GenBank/DDBJ databases">
        <title>Draft genome sequence of Bacillus gaemokensis JCM 15801 (MCCC 1A00707).</title>
        <authorList>
            <person name="Lai Q."/>
            <person name="Liu Y."/>
            <person name="Shao Z."/>
        </authorList>
    </citation>
    <scope>NUCLEOTIDE SEQUENCE [LARGE SCALE GENOMIC DNA]</scope>
    <source>
        <strain evidence="1 2">JCM 15801</strain>
    </source>
</reference>
<keyword evidence="2" id="KW-1185">Reference proteome</keyword>
<organism evidence="1 2">
    <name type="scientific">Bacillus gaemokensis</name>
    <dbReference type="NCBI Taxonomy" id="574375"/>
    <lineage>
        <taxon>Bacteria</taxon>
        <taxon>Bacillati</taxon>
        <taxon>Bacillota</taxon>
        <taxon>Bacilli</taxon>
        <taxon>Bacillales</taxon>
        <taxon>Bacillaceae</taxon>
        <taxon>Bacillus</taxon>
        <taxon>Bacillus cereus group</taxon>
    </lineage>
</organism>
<accession>A0A073KM74</accession>
<sequence length="361" mass="42895">MNTNIVSKSEYKMLNTWYHEMLSQHLEKATSLKQEMDKKINEFTSNKELSTYYSLLNFRFQMLCGDFEKDLEDLSYLLEEPDNYLKYYYHFFQFIHASELGQYTRAEHHYGLAEGLLSLMQNKEEQAEFHYRAALYHYYLAQPTLAINHVNKAIEFFSTANGYKTKLGACQNTLGMAYITLEQYDMAEEYLLSALNILEQEKESKAALTVRYNLGVFYAEQDLSELAIRHLTDAFEQFSQPRVPYQKKGIHTLAKEHFKLGNLKEANFYVQEGLKDCTKEYEYRFTILKAMIENEPIEKLEKIILDAISYFKEQDLWKEILNYSELLAVKWFDKGTKDKACDYYRMNHEARILLKEKRYLK</sequence>
<dbReference type="Pfam" id="PF13181">
    <property type="entry name" value="TPR_8"/>
    <property type="match status" value="1"/>
</dbReference>
<proteinExistence type="predicted"/>
<evidence type="ECO:0000313" key="1">
    <source>
        <dbReference type="EMBL" id="KEK23418.1"/>
    </source>
</evidence>
<dbReference type="Gene3D" id="1.25.40.10">
    <property type="entry name" value="Tetratricopeptide repeat domain"/>
    <property type="match status" value="1"/>
</dbReference>
<dbReference type="Pfam" id="PF18801">
    <property type="entry name" value="RapH_N"/>
    <property type="match status" value="1"/>
</dbReference>
<dbReference type="Proteomes" id="UP000027778">
    <property type="component" value="Unassembled WGS sequence"/>
</dbReference>
<dbReference type="InterPro" id="IPR019734">
    <property type="entry name" value="TPR_rpt"/>
</dbReference>
<dbReference type="SUPFAM" id="SSF48452">
    <property type="entry name" value="TPR-like"/>
    <property type="match status" value="1"/>
</dbReference>
<dbReference type="AlphaFoldDB" id="A0A073KM74"/>
<dbReference type="STRING" id="574375.AZF08_17555"/>
<name>A0A073KM74_9BACI</name>
<dbReference type="InterPro" id="IPR011990">
    <property type="entry name" value="TPR-like_helical_dom_sf"/>
</dbReference>
<comment type="caution">
    <text evidence="1">The sequence shown here is derived from an EMBL/GenBank/DDBJ whole genome shotgun (WGS) entry which is preliminary data.</text>
</comment>